<accession>A0A6G6WDV4</accession>
<dbReference type="EMBL" id="CP049257">
    <property type="protein sequence ID" value="QIG43386.1"/>
    <property type="molecule type" value="Genomic_DNA"/>
</dbReference>
<organism evidence="1 2">
    <name type="scientific">Nocardioides anomalus</name>
    <dbReference type="NCBI Taxonomy" id="2712223"/>
    <lineage>
        <taxon>Bacteria</taxon>
        <taxon>Bacillati</taxon>
        <taxon>Actinomycetota</taxon>
        <taxon>Actinomycetes</taxon>
        <taxon>Propionibacteriales</taxon>
        <taxon>Nocardioidaceae</taxon>
        <taxon>Nocardioides</taxon>
    </lineage>
</organism>
<protein>
    <recommendedName>
        <fullName evidence="3">LysR substrate-binding domain-containing protein</fullName>
    </recommendedName>
</protein>
<dbReference type="AlphaFoldDB" id="A0A6G6WDV4"/>
<dbReference type="Proteomes" id="UP000502996">
    <property type="component" value="Chromosome"/>
</dbReference>
<evidence type="ECO:0008006" key="3">
    <source>
        <dbReference type="Google" id="ProtNLM"/>
    </source>
</evidence>
<dbReference type="RefSeq" id="WP_165232812.1">
    <property type="nucleotide sequence ID" value="NZ_CP049257.1"/>
</dbReference>
<gene>
    <name evidence="1" type="ORF">G5V58_11965</name>
</gene>
<reference evidence="1 2" key="1">
    <citation type="submission" date="2020-02" db="EMBL/GenBank/DDBJ databases">
        <title>Full genome sequence of Nocardioides sp. R-3366.</title>
        <authorList>
            <person name="Im W.-T."/>
        </authorList>
    </citation>
    <scope>NUCLEOTIDE SEQUENCE [LARGE SCALE GENOMIC DNA]</scope>
    <source>
        <strain evidence="1 2">R-3366</strain>
    </source>
</reference>
<evidence type="ECO:0000313" key="1">
    <source>
        <dbReference type="EMBL" id="QIG43386.1"/>
    </source>
</evidence>
<name>A0A6G6WDV4_9ACTN</name>
<keyword evidence="2" id="KW-1185">Reference proteome</keyword>
<proteinExistence type="predicted"/>
<sequence length="119" mass="13252">MGEFARLPMIYGRDLPEEYMHPFVLADVRPLDEAVLVPIEATSTAHVAQRVLQGREVTVVPLALTANLPAELRRIGLRGVPPTWYHAHRRSDDARPELLTAVELMTDFSESITRAALAP</sequence>
<dbReference type="KEGG" id="nano:G5V58_11965"/>
<evidence type="ECO:0000313" key="2">
    <source>
        <dbReference type="Proteomes" id="UP000502996"/>
    </source>
</evidence>